<gene>
    <name evidence="6" type="ORF">HPP92_012974</name>
    <name evidence="5" type="ORF">HPP92_013438</name>
</gene>
<evidence type="ECO:0000259" key="4">
    <source>
        <dbReference type="Pfam" id="PF03763"/>
    </source>
</evidence>
<evidence type="ECO:0000256" key="1">
    <source>
        <dbReference type="ARBA" id="ARBA00005711"/>
    </source>
</evidence>
<dbReference type="EMBL" id="JADCNM010000006">
    <property type="protein sequence ID" value="KAG0478255.1"/>
    <property type="molecule type" value="Genomic_DNA"/>
</dbReference>
<feature type="region of interest" description="Disordered" evidence="3">
    <location>
        <begin position="289"/>
        <end position="308"/>
    </location>
</feature>
<sequence length="318" mass="37175">MEELLKQIRLKFYELGENQADEYNTEGRLSPQKSVFFKGEKKKVKSWFQSRFTGPRGEKEDNIGPELGAAIAAAAYAIMLAEEEQRGNHKKPADVLKRSPTAAKARRDDGMDQSIDRSKSFRWFAGHEEDRREQGDIFRRKLQTLDERKREEQTLNPIPSIKKAPTSSDTYLNDTVGKTTAERTPSKVKPPPSYFTSGFQNGERFSSGKVLKKADKWEQARMEKIKKRYEKMRNSILQWESEKKVKAKRRMERKERELEMRRARILQEFRNELQRIDMIASGAKAVADDTRRSDELRAKEKAKRSRSMGKDNYKFFCF</sequence>
<evidence type="ECO:0000256" key="3">
    <source>
        <dbReference type="SAM" id="MobiDB-lite"/>
    </source>
</evidence>
<feature type="coiled-coil region" evidence="2">
    <location>
        <begin position="222"/>
        <end position="268"/>
    </location>
</feature>
<evidence type="ECO:0000313" key="5">
    <source>
        <dbReference type="EMBL" id="KAG0476597.1"/>
    </source>
</evidence>
<keyword evidence="7" id="KW-1185">Reference proteome</keyword>
<organism evidence="6 8">
    <name type="scientific">Vanilla planifolia</name>
    <name type="common">Vanilla</name>
    <dbReference type="NCBI Taxonomy" id="51239"/>
    <lineage>
        <taxon>Eukaryota</taxon>
        <taxon>Viridiplantae</taxon>
        <taxon>Streptophyta</taxon>
        <taxon>Embryophyta</taxon>
        <taxon>Tracheophyta</taxon>
        <taxon>Spermatophyta</taxon>
        <taxon>Magnoliopsida</taxon>
        <taxon>Liliopsida</taxon>
        <taxon>Asparagales</taxon>
        <taxon>Orchidaceae</taxon>
        <taxon>Vanilloideae</taxon>
        <taxon>Vanilleae</taxon>
        <taxon>Vanilla</taxon>
    </lineage>
</organism>
<dbReference type="Proteomes" id="UP000639772">
    <property type="component" value="Chromosome 6"/>
</dbReference>
<dbReference type="PANTHER" id="PTHR31471:SF51">
    <property type="entry name" value="REMORIN FAMILY PROTEIN"/>
    <property type="match status" value="1"/>
</dbReference>
<comment type="caution">
    <text evidence="6">The sequence shown here is derived from an EMBL/GenBank/DDBJ whole genome shotgun (WGS) entry which is preliminary data.</text>
</comment>
<dbReference type="InterPro" id="IPR005516">
    <property type="entry name" value="Remorin_C"/>
</dbReference>
<dbReference type="OrthoDB" id="775261at2759"/>
<evidence type="ECO:0000313" key="8">
    <source>
        <dbReference type="Proteomes" id="UP000639772"/>
    </source>
</evidence>
<proteinExistence type="inferred from homology"/>
<evidence type="ECO:0000313" key="6">
    <source>
        <dbReference type="EMBL" id="KAG0478255.1"/>
    </source>
</evidence>
<protein>
    <recommendedName>
        <fullName evidence="4">Remorin C-terminal domain-containing protein</fullName>
    </recommendedName>
</protein>
<dbReference type="PANTHER" id="PTHR31471">
    <property type="entry name" value="OS02G0116800 PROTEIN"/>
    <property type="match status" value="1"/>
</dbReference>
<evidence type="ECO:0000313" key="7">
    <source>
        <dbReference type="Proteomes" id="UP000636800"/>
    </source>
</evidence>
<name>A0A835UZK2_VANPL</name>
<evidence type="ECO:0000256" key="2">
    <source>
        <dbReference type="SAM" id="Coils"/>
    </source>
</evidence>
<dbReference type="Proteomes" id="UP000636800">
    <property type="component" value="Chromosome 6"/>
</dbReference>
<feature type="region of interest" description="Disordered" evidence="3">
    <location>
        <begin position="150"/>
        <end position="172"/>
    </location>
</feature>
<feature type="domain" description="Remorin C-terminal" evidence="4">
    <location>
        <begin position="210"/>
        <end position="310"/>
    </location>
</feature>
<dbReference type="Pfam" id="PF03763">
    <property type="entry name" value="Remorin_C"/>
    <property type="match status" value="1"/>
</dbReference>
<feature type="region of interest" description="Disordered" evidence="3">
    <location>
        <begin position="84"/>
        <end position="113"/>
    </location>
</feature>
<accession>A0A835UZK2</accession>
<feature type="compositionally biased region" description="Basic and acidic residues" evidence="3">
    <location>
        <begin position="84"/>
        <end position="97"/>
    </location>
</feature>
<dbReference type="EMBL" id="JADCNL010000006">
    <property type="protein sequence ID" value="KAG0476597.1"/>
    <property type="molecule type" value="Genomic_DNA"/>
</dbReference>
<reference evidence="7 8" key="1">
    <citation type="journal article" date="2020" name="Nat. Food">
        <title>A phased Vanilla planifolia genome enables genetic improvement of flavour and production.</title>
        <authorList>
            <person name="Hasing T."/>
            <person name="Tang H."/>
            <person name="Brym M."/>
            <person name="Khazi F."/>
            <person name="Huang T."/>
            <person name="Chambers A.H."/>
        </authorList>
    </citation>
    <scope>NUCLEOTIDE SEQUENCE [LARGE SCALE GENOMIC DNA]</scope>
    <source>
        <tissue evidence="6">Leaf</tissue>
    </source>
</reference>
<feature type="compositionally biased region" description="Basic and acidic residues" evidence="3">
    <location>
        <begin position="289"/>
        <end position="299"/>
    </location>
</feature>
<dbReference type="AlphaFoldDB" id="A0A835UZK2"/>
<comment type="similarity">
    <text evidence="1">Belongs to the remorin family.</text>
</comment>
<keyword evidence="2" id="KW-0175">Coiled coil</keyword>